<protein>
    <submittedName>
        <fullName evidence="6">LOW QUALITY PROTEIN: homeobox protein 9-like</fullName>
    </submittedName>
</protein>
<feature type="coiled-coil region" evidence="2">
    <location>
        <begin position="895"/>
        <end position="929"/>
    </location>
</feature>
<keyword evidence="1 2" id="KW-0175">Coiled coil</keyword>
<dbReference type="InterPro" id="IPR015649">
    <property type="entry name" value="SCHIP_1_C"/>
</dbReference>
<dbReference type="RefSeq" id="XP_022256615.1">
    <property type="nucleotide sequence ID" value="XM_022400907.1"/>
</dbReference>
<dbReference type="GeneID" id="106471447"/>
<evidence type="ECO:0000256" key="3">
    <source>
        <dbReference type="SAM" id="MobiDB-lite"/>
    </source>
</evidence>
<dbReference type="Pfam" id="PF10148">
    <property type="entry name" value="SCHIP-1_C"/>
    <property type="match status" value="2"/>
</dbReference>
<feature type="region of interest" description="Disordered" evidence="3">
    <location>
        <begin position="604"/>
        <end position="640"/>
    </location>
</feature>
<reference evidence="6" key="1">
    <citation type="submission" date="2025-08" db="UniProtKB">
        <authorList>
            <consortium name="RefSeq"/>
        </authorList>
    </citation>
    <scope>IDENTIFICATION</scope>
    <source>
        <tissue evidence="6">Muscle</tissue>
    </source>
</reference>
<dbReference type="InterPro" id="IPR039045">
    <property type="entry name" value="SCHIP_1"/>
</dbReference>
<proteinExistence type="predicted"/>
<feature type="compositionally biased region" description="Polar residues" evidence="3">
    <location>
        <begin position="130"/>
        <end position="144"/>
    </location>
</feature>
<evidence type="ECO:0000256" key="2">
    <source>
        <dbReference type="SAM" id="Coils"/>
    </source>
</evidence>
<sequence length="944" mass="107232">MIGRLNRDKYTNTFYTESIPIYPVTIRLRQSVLNGKKEALAHNPQVQESAMRLNQQHSQAQDDVLLENQQLLTVTLKTNLNSTCSGTLPNIYREQQNWNNHQNTDLQENNIQSPIYDPRSASPLEDGSEQAMSLSLSEDLSKNGNTEDESFSDLEYSDSSPLLDGELSESSPLLKRENANVNTNDHVINGDCCNNNKLASRENITCENPFDSISQEFSDSEKVCLLKNSFNNTNNANHNDNNGVIETSIVILTQAPQNSVARDKPFVQENQSNEAFLTCKNNNLCINDCNESLTSDKNYFCDISPMSVTSSEDNVEMKYIGDCSKVTNEHNNNEESSGQENVGVLIEIQESEPTIGHDTNILKMKDNLPKNVTKNDKLRPENADIIEPQGDYKKLDLKNLNQCDSNRSGVNLSSPNNNTFCLQNYKEKVKVSEHSEVLINDTRETSVSSDIENIQGIQFNSKGLQITTKAASCDDAAPKKLDTFLKILDESPEKKSLALKEKCNDIKKEVRESNDEQGNSKSKNKQSSSILASIKPFQIHHPSGLSVLSSLRQYESSGSKQNNRHLNQWSIKEDNSIFSENTLNNNSITNSIVYKNMVEKVTKVPPSQNTKPSNNIQIPPLKHSTNSVTSSNKAKPKQPQDFLGNFDVYNIETAMPTIDWAAMEAHLTEAAKETNWYLRRRQDREEIRRKLAMDSDNEDYYCGEKVTKKPNLTTRLQSGMNLQICFMNETASDQEGQGSDHDTENMNYKNKNKYMRIGSKNKTLLLGDGEDISFRKKNKSEAYLKLCSNETQLLGTKRERPSFLFTRPRSWHLCSIQKKDEDKQKKDPEEDFLTRHARLQAEARMALAQAKEMARMQMEVERQRKKKSPIAEIVGFPLPDGRHRLSRQILTDMNIGQLQVIVNDIHTQIENLNEELVQLLLERDDLHMEQDSMLVDIEDLTRYL</sequence>
<gene>
    <name evidence="6" type="primary">LOC106471447</name>
</gene>
<feature type="compositionally biased region" description="Polar residues" evidence="3">
    <location>
        <begin position="605"/>
        <end position="633"/>
    </location>
</feature>
<feature type="domain" description="Schwannomin interacting protein 1 C-terminal" evidence="4">
    <location>
        <begin position="680"/>
        <end position="753"/>
    </location>
</feature>
<evidence type="ECO:0000259" key="4">
    <source>
        <dbReference type="Pfam" id="PF10148"/>
    </source>
</evidence>
<feature type="domain" description="Schwannomin interacting protein 1 C-terminal" evidence="4">
    <location>
        <begin position="815"/>
        <end position="944"/>
    </location>
</feature>
<evidence type="ECO:0000256" key="1">
    <source>
        <dbReference type="ARBA" id="ARBA00023054"/>
    </source>
</evidence>
<accession>A0ABM1TL59</accession>
<evidence type="ECO:0000313" key="5">
    <source>
        <dbReference type="Proteomes" id="UP000694941"/>
    </source>
</evidence>
<evidence type="ECO:0000313" key="6">
    <source>
        <dbReference type="RefSeq" id="XP_022256615.1"/>
    </source>
</evidence>
<dbReference type="PANTHER" id="PTHR13103">
    <property type="entry name" value="SCHWANNOMIN INTERACTING PROTEIN 1"/>
    <property type="match status" value="1"/>
</dbReference>
<dbReference type="Proteomes" id="UP000694941">
    <property type="component" value="Unplaced"/>
</dbReference>
<name>A0ABM1TL59_LIMPO</name>
<feature type="compositionally biased region" description="Acidic residues" evidence="3">
    <location>
        <begin position="146"/>
        <end position="156"/>
    </location>
</feature>
<organism evidence="5 6">
    <name type="scientific">Limulus polyphemus</name>
    <name type="common">Atlantic horseshoe crab</name>
    <dbReference type="NCBI Taxonomy" id="6850"/>
    <lineage>
        <taxon>Eukaryota</taxon>
        <taxon>Metazoa</taxon>
        <taxon>Ecdysozoa</taxon>
        <taxon>Arthropoda</taxon>
        <taxon>Chelicerata</taxon>
        <taxon>Merostomata</taxon>
        <taxon>Xiphosura</taxon>
        <taxon>Limulidae</taxon>
        <taxon>Limulus</taxon>
    </lineage>
</organism>
<feature type="region of interest" description="Disordered" evidence="3">
    <location>
        <begin position="112"/>
        <end position="169"/>
    </location>
</feature>
<keyword evidence="5" id="KW-1185">Reference proteome</keyword>
<dbReference type="PANTHER" id="PTHR13103:SF2">
    <property type="entry name" value="IQCJ-SCHIP1 READTHROUGH TRANSCRIPT PROTEIN-RELATED"/>
    <property type="match status" value="1"/>
</dbReference>